<sequence>MAKDDLHKAGGYYPPVGFHFRVEFINIGNDNDVRFQSVGGLNMELDVENIKEGGQNLFEHKLPGRSKFSDLSLKRGLLLDSELIKWVKSALYDREYEPAEMNISLLNSDHDPLMTWKVFKAWPRKWNVSDLNASENSVMVETLEIAYNYFTVQKG</sequence>
<proteinExistence type="predicted"/>
<dbReference type="PANTHER" id="PTHR38009">
    <property type="entry name" value="CONSERVED HYPOTHETICAL PHAGE TAIL PROTEIN"/>
    <property type="match status" value="1"/>
</dbReference>
<name>A0A967E5F3_9FLAO</name>
<reference evidence="1" key="1">
    <citation type="submission" date="2019-07" db="EMBL/GenBank/DDBJ databases">
        <authorList>
            <person name="De-Chao Zhang Q."/>
        </authorList>
    </citation>
    <scope>NUCLEOTIDE SEQUENCE</scope>
    <source>
        <strain evidence="1">TP-CH-4</strain>
    </source>
</reference>
<dbReference type="PANTHER" id="PTHR38009:SF1">
    <property type="entry name" value="CONSERVED HYPOTHETICAL PHAGE TAIL PROTEIN"/>
    <property type="match status" value="1"/>
</dbReference>
<organism evidence="1 2">
    <name type="scientific">Pelagihabitans pacificus</name>
    <dbReference type="NCBI Taxonomy" id="2696054"/>
    <lineage>
        <taxon>Bacteria</taxon>
        <taxon>Pseudomonadati</taxon>
        <taxon>Bacteroidota</taxon>
        <taxon>Flavobacteriia</taxon>
        <taxon>Flavobacteriales</taxon>
        <taxon>Flavobacteriaceae</taxon>
        <taxon>Pelagihabitans</taxon>
    </lineage>
</organism>
<keyword evidence="2" id="KW-1185">Reference proteome</keyword>
<gene>
    <name evidence="1" type="ORF">FK220_001640</name>
</gene>
<dbReference type="GO" id="GO:0005198">
    <property type="term" value="F:structural molecule activity"/>
    <property type="evidence" value="ECO:0007669"/>
    <property type="project" value="InterPro"/>
</dbReference>
<protein>
    <submittedName>
        <fullName evidence="1">Phage tail protein</fullName>
    </submittedName>
</protein>
<evidence type="ECO:0000313" key="2">
    <source>
        <dbReference type="Proteomes" id="UP000707206"/>
    </source>
</evidence>
<reference evidence="1" key="2">
    <citation type="submission" date="2020-03" db="EMBL/GenBank/DDBJ databases">
        <title>Flavobacteriaceae bacterium strain TP-CH-4, a member of the family Flavobacteriaceae isolated from a deep-sea seamount.</title>
        <authorList>
            <person name="Zhang D.-C."/>
        </authorList>
    </citation>
    <scope>NUCLEOTIDE SEQUENCE</scope>
    <source>
        <strain evidence="1">TP-CH-4</strain>
    </source>
</reference>
<dbReference type="Proteomes" id="UP000707206">
    <property type="component" value="Unassembled WGS sequence"/>
</dbReference>
<comment type="caution">
    <text evidence="1">The sequence shown here is derived from an EMBL/GenBank/DDBJ whole genome shotgun (WGS) entry which is preliminary data.</text>
</comment>
<dbReference type="Pfam" id="PF06841">
    <property type="entry name" value="Phage_T4_gp19"/>
    <property type="match status" value="1"/>
</dbReference>
<dbReference type="InterPro" id="IPR011747">
    <property type="entry name" value="CHP02241"/>
</dbReference>
<dbReference type="AlphaFoldDB" id="A0A967E5F3"/>
<dbReference type="InterPro" id="IPR010667">
    <property type="entry name" value="Phage_T4_Gp19"/>
</dbReference>
<dbReference type="RefSeq" id="WP_152572538.1">
    <property type="nucleotide sequence ID" value="NZ_VIKU02000001.1"/>
</dbReference>
<evidence type="ECO:0000313" key="1">
    <source>
        <dbReference type="EMBL" id="NHF58024.1"/>
    </source>
</evidence>
<dbReference type="EMBL" id="VIKU02000001">
    <property type="protein sequence ID" value="NHF58024.1"/>
    <property type="molecule type" value="Genomic_DNA"/>
</dbReference>
<accession>A0A967E5F3</accession>
<dbReference type="NCBIfam" id="TIGR02241">
    <property type="entry name" value="conserved hypothetical phage tail region protein"/>
    <property type="match status" value="1"/>
</dbReference>